<evidence type="ECO:0000259" key="2">
    <source>
        <dbReference type="Pfam" id="PF00439"/>
    </source>
</evidence>
<dbReference type="InterPro" id="IPR036427">
    <property type="entry name" value="Bromodomain-like_sf"/>
</dbReference>
<dbReference type="GO" id="GO:0006337">
    <property type="term" value="P:nucleosome disassembly"/>
    <property type="evidence" value="ECO:0007669"/>
    <property type="project" value="EnsemblFungi"/>
</dbReference>
<dbReference type="RefSeq" id="XP_003686541.1">
    <property type="nucleotide sequence ID" value="XM_003686493.1"/>
</dbReference>
<dbReference type="OrthoDB" id="5354116at2759"/>
<evidence type="ECO:0000256" key="1">
    <source>
        <dbReference type="ARBA" id="ARBA00023117"/>
    </source>
</evidence>
<dbReference type="EMBL" id="HE612862">
    <property type="protein sequence ID" value="CCE64107.1"/>
    <property type="molecule type" value="Genomic_DNA"/>
</dbReference>
<dbReference type="Pfam" id="PF00439">
    <property type="entry name" value="Bromodomain"/>
    <property type="match status" value="1"/>
</dbReference>
<feature type="domain" description="Bromo" evidence="2">
    <location>
        <begin position="34"/>
        <end position="114"/>
    </location>
</feature>
<sequence>MGAAETIIDVQTVLKAASSKCKVLEESFPVKFYEKNPDKVYESYCHFIESKVGGKDDSEESNELELTTIAKKIDNNEYTNAKNGFYRLFHDIKLVCTLLIHFYPQGCRQYQIVDKFYKFSSELLLRECYKLGITLGSDAKKKELNYTEVTDLDKLIVNDFIKISNSYKVPAEETYHISTRDSELFSSIIGKSILDNRPRELPNNDFEINKIMPQTNIREEAPRLGFIAANTSNIPDPTFPPTEMMTRFLHPNWYSLPIATWLDYGDFKSWAPFFTSNNTVSNINDRGKLWLERVGYNKLYLEREKEIAGITAEVVNTDNEEVEEVEKENNIEQTLVTGDSAELIASEKNNNEIEKINKEDIKLSNLLQWIPLNVISNEDVESFKTGEQSKLITETLKKLHKLRSERKIDRYVTKPSSSEQKLYYKAKLLLREVLASKTSTNLPVRACSSFPILQANYNGSIPIVRSQASQKKRKYKK</sequence>
<keyword evidence="4" id="KW-1185">Reference proteome</keyword>
<dbReference type="InterPro" id="IPR001487">
    <property type="entry name" value="Bromodomain"/>
</dbReference>
<dbReference type="GeneID" id="11535955"/>
<dbReference type="HOGENOM" id="CLU_043834_0_0_1"/>
<dbReference type="GO" id="GO:0016586">
    <property type="term" value="C:RSC-type complex"/>
    <property type="evidence" value="ECO:0007669"/>
    <property type="project" value="EnsemblFungi"/>
</dbReference>
<proteinExistence type="predicted"/>
<dbReference type="STRING" id="1071381.G8BW29"/>
<dbReference type="Gene3D" id="1.20.920.10">
    <property type="entry name" value="Bromodomain-like"/>
    <property type="match status" value="1"/>
</dbReference>
<dbReference type="eggNOG" id="ENOG502QQT5">
    <property type="taxonomic scope" value="Eukaryota"/>
</dbReference>
<protein>
    <recommendedName>
        <fullName evidence="2">Bromo domain-containing protein</fullName>
    </recommendedName>
</protein>
<organism evidence="3 4">
    <name type="scientific">Tetrapisispora phaffii (strain ATCC 24235 / CBS 4417 / NBRC 1672 / NRRL Y-8282 / UCD 70-5)</name>
    <name type="common">Yeast</name>
    <name type="synonym">Fabospora phaffii</name>
    <dbReference type="NCBI Taxonomy" id="1071381"/>
    <lineage>
        <taxon>Eukaryota</taxon>
        <taxon>Fungi</taxon>
        <taxon>Dikarya</taxon>
        <taxon>Ascomycota</taxon>
        <taxon>Saccharomycotina</taxon>
        <taxon>Saccharomycetes</taxon>
        <taxon>Saccharomycetales</taxon>
        <taxon>Saccharomycetaceae</taxon>
        <taxon>Tetrapisispora</taxon>
    </lineage>
</organism>
<dbReference type="AlphaFoldDB" id="G8BW29"/>
<accession>G8BW29</accession>
<keyword evidence="1" id="KW-0103">Bromodomain</keyword>
<name>G8BW29_TETPH</name>
<dbReference type="Proteomes" id="UP000005666">
    <property type="component" value="Chromosome 7"/>
</dbReference>
<dbReference type="KEGG" id="tpf:TPHA_0G02700"/>
<reference evidence="3 4" key="1">
    <citation type="journal article" date="2011" name="Proc. Natl. Acad. Sci. U.S.A.">
        <title>Evolutionary erosion of yeast sex chromosomes by mating-type switching accidents.</title>
        <authorList>
            <person name="Gordon J.L."/>
            <person name="Armisen D."/>
            <person name="Proux-Wera E."/>
            <person name="Oheigeartaigh S.S."/>
            <person name="Byrne K.P."/>
            <person name="Wolfe K.H."/>
        </authorList>
    </citation>
    <scope>NUCLEOTIDE SEQUENCE [LARGE SCALE GENOMIC DNA]</scope>
    <source>
        <strain evidence="4">ATCC 24235 / CBS 4417 / NBRC 1672 / NRRL Y-8282 / UCD 70-5</strain>
    </source>
</reference>
<gene>
    <name evidence="3" type="primary">TPHA0G02700</name>
    <name evidence="3" type="ordered locus">TPHA_0G02700</name>
</gene>
<dbReference type="OMA" id="PNWYSLP"/>
<evidence type="ECO:0000313" key="4">
    <source>
        <dbReference type="Proteomes" id="UP000005666"/>
    </source>
</evidence>
<evidence type="ECO:0000313" key="3">
    <source>
        <dbReference type="EMBL" id="CCE64107.1"/>
    </source>
</evidence>
<dbReference type="GO" id="GO:0006368">
    <property type="term" value="P:transcription elongation by RNA polymerase II"/>
    <property type="evidence" value="ECO:0007669"/>
    <property type="project" value="EnsemblFungi"/>
</dbReference>